<dbReference type="PROSITE" id="PS00061">
    <property type="entry name" value="ADH_SHORT"/>
    <property type="match status" value="1"/>
</dbReference>
<dbReference type="InterPro" id="IPR036291">
    <property type="entry name" value="NAD(P)-bd_dom_sf"/>
</dbReference>
<evidence type="ECO:0000259" key="6">
    <source>
        <dbReference type="PROSITE" id="PS50237"/>
    </source>
</evidence>
<dbReference type="GO" id="GO:0004842">
    <property type="term" value="F:ubiquitin-protein transferase activity"/>
    <property type="evidence" value="ECO:0007669"/>
    <property type="project" value="InterPro"/>
</dbReference>
<dbReference type="Gene3D" id="3.30.2160.10">
    <property type="entry name" value="Hect, E3 ligase catalytic domain"/>
    <property type="match status" value="2"/>
</dbReference>
<keyword evidence="8" id="KW-1185">Reference proteome</keyword>
<dbReference type="Gene3D" id="3.40.50.720">
    <property type="entry name" value="NAD(P)-binding Rossmann-like Domain"/>
    <property type="match status" value="2"/>
</dbReference>
<keyword evidence="3" id="KW-0521">NADP</keyword>
<dbReference type="InterPro" id="IPR042556">
    <property type="entry name" value="AZUL_sf"/>
</dbReference>
<name>A0A9W7W592_9PEZI</name>
<dbReference type="Proteomes" id="UP001138500">
    <property type="component" value="Unassembled WGS sequence"/>
</dbReference>
<gene>
    <name evidence="7" type="ORF">Tdes44962_MAKER08181</name>
</gene>
<dbReference type="InterPro" id="IPR035983">
    <property type="entry name" value="Hect_E3_ubiquitin_ligase"/>
</dbReference>
<dbReference type="PRINTS" id="PR00081">
    <property type="entry name" value="GDHRDH"/>
</dbReference>
<comment type="caution">
    <text evidence="7">The sequence shown here is derived from an EMBL/GenBank/DDBJ whole genome shotgun (WGS) entry which is preliminary data.</text>
</comment>
<dbReference type="PANTHER" id="PTHR43618:SF18">
    <property type="entry name" value="SHORT CHAIN DEHYDROGENASE_REDUCTASE FAMILY (AFU_ORTHOLOGUE AFUA_5G12480)"/>
    <property type="match status" value="1"/>
</dbReference>
<dbReference type="OrthoDB" id="1933717at2759"/>
<dbReference type="InterPro" id="IPR052178">
    <property type="entry name" value="Sec_Metab_Biosynth_SDR"/>
</dbReference>
<dbReference type="Pfam" id="PF16558">
    <property type="entry name" value="AZUL"/>
    <property type="match status" value="1"/>
</dbReference>
<dbReference type="FunFam" id="3.40.50.720:FF:000084">
    <property type="entry name" value="Short-chain dehydrogenase reductase"/>
    <property type="match status" value="1"/>
</dbReference>
<dbReference type="PRINTS" id="PR00080">
    <property type="entry name" value="SDRFAMILY"/>
</dbReference>
<proteinExistence type="inferred from homology"/>
<organism evidence="7 8">
    <name type="scientific">Teratosphaeria destructans</name>
    <dbReference type="NCBI Taxonomy" id="418781"/>
    <lineage>
        <taxon>Eukaryota</taxon>
        <taxon>Fungi</taxon>
        <taxon>Dikarya</taxon>
        <taxon>Ascomycota</taxon>
        <taxon>Pezizomycotina</taxon>
        <taxon>Dothideomycetes</taxon>
        <taxon>Dothideomycetidae</taxon>
        <taxon>Mycosphaerellales</taxon>
        <taxon>Teratosphaeriaceae</taxon>
        <taxon>Teratosphaeria</taxon>
    </lineage>
</organism>
<dbReference type="GO" id="GO:0016616">
    <property type="term" value="F:oxidoreductase activity, acting on the CH-OH group of donors, NAD or NADP as acceptor"/>
    <property type="evidence" value="ECO:0007669"/>
    <property type="project" value="UniProtKB-ARBA"/>
</dbReference>
<dbReference type="PANTHER" id="PTHR43618">
    <property type="entry name" value="7-ALPHA-HYDROXYSTEROID DEHYDROGENASE"/>
    <property type="match status" value="1"/>
</dbReference>
<evidence type="ECO:0000256" key="3">
    <source>
        <dbReference type="ARBA" id="ARBA00022857"/>
    </source>
</evidence>
<dbReference type="Gene3D" id="6.10.130.10">
    <property type="entry name" value="Ubiquitin-protein ligase E3A, N-terminal zinc-binding domain (AZUL)"/>
    <property type="match status" value="1"/>
</dbReference>
<dbReference type="SUPFAM" id="SSF56204">
    <property type="entry name" value="Hect, E3 ligase catalytic domain"/>
    <property type="match status" value="2"/>
</dbReference>
<evidence type="ECO:0000256" key="2">
    <source>
        <dbReference type="ARBA" id="ARBA00022786"/>
    </source>
</evidence>
<keyword evidence="4" id="KW-0560">Oxidoreductase</keyword>
<dbReference type="Pfam" id="PF00106">
    <property type="entry name" value="adh_short"/>
    <property type="match status" value="2"/>
</dbReference>
<reference evidence="7 8" key="2">
    <citation type="journal article" date="2021" name="Curr. Genet.">
        <title>Genetic response to nitrogen starvation in the aggressive Eucalyptus foliar pathogen Teratosphaeria destructans.</title>
        <authorList>
            <person name="Havenga M."/>
            <person name="Wingfield B.D."/>
            <person name="Wingfield M.J."/>
            <person name="Dreyer L.L."/>
            <person name="Roets F."/>
            <person name="Aylward J."/>
        </authorList>
    </citation>
    <scope>NUCLEOTIDE SEQUENCE [LARGE SCALE GENOMIC DNA]</scope>
    <source>
        <strain evidence="7">CMW44962</strain>
    </source>
</reference>
<accession>A0A9W7W592</accession>
<evidence type="ECO:0000256" key="4">
    <source>
        <dbReference type="ARBA" id="ARBA00023002"/>
    </source>
</evidence>
<sequence length="1435" mass="158165">MTMSITTASILSLVKLTNRYCYQLLHGCERPECGESLCATGQRNISPPGRPVRKWTPRSARAIALALAGHPAPTLHLCPYCPDSSYLGEPLNVALHQEESPRDHSSLMQQLCDTEVIKTVTSGEVRSLVQLAEAWPSDTPHDFEERIKNHKQLDALRYGSMKRSAAAARLARIFMTVVGDAEPEDLAPLVDAARLTSNGRALPDYRTRSPEHYKTLLAFLDELQDEPANRLVNKVFTTLFAWTRAEEQAGLLEHEYLPRLPGDFRLVEDFATVLAGMYRVPPISAKIAAWTQRVFLKHWRSQPTISHPAAVAALQFLQAFWSCPEHEMDKLIDRSWVLRTVPHTLEDIEVARTWLSPGVPGRHVLSFPILFTTMERIQYFRAINALRMQDAYSEVEANIRFRASMPRQLPDDAILPPAIKNGEQHYLLLNVSRDNVLRDAYNQLWQRRKGELLRPLRVRLGEVEQLEIGQDLGGVQIETFNLICESLFAEELGMFTALDPTTGMHYFRFGSLQPLYMFELAGLLLALAMFNGITLPVRLPRVFYQRLLRPSMEIPEDLHRTLDLFQDGWPAEDRAMEALLTAQTPEELMQDYVFPFEANGLRGAASLPDSAETVNILRIVDSMPAVQQSTIVAEWPGWLVMGPETDRPAAEIITRFNRAQYVRDYVNWVTYLSVRPQWDAFAVGFGRIFDSNFGRKSQGPLSADTSFDLKSHLGPDCQSKRNDLAMFNAVNLRAYVEGSSNLDINQLRAGTRYDGYDPGSPYIDFFWDIVSAWSRDKQKQLLKFVTAAERLPFGGARNITFVVQRVDLGPEGGDEYADLPTSSTCFGTLMLPVYANRDILERKLGLAVELGCEGFGQNVLITGASMGIGRAIALSYAAEGANLALLARSEDKLHHLRDEIHAGARTKGFDLKVHTYTADVRNPPAIKETTAQALKDLGVPAFDILINNAGLALGAPAAFWEQDIASDISTMVQTNVLGFMCAAHAILNEGGMATAKRGTILNITSVTGLELPPFPGEAVYHATKACQEAFTESLRNELVGTNVRVLALRPGVVQTNFHEQRVGYDKGRYDDFVGGIEALVAEDVAEAAAWMVSMPERVSVKALDVVPSSQRSLQVFDREWEKRVGKSGSKMSVDNKIESLFNVQGLVAVITGGGSGLGSYAAKALDANGAKAVYIVGRREDALHTVAKAAVNGTIKPIVGDVTDKASLSKVTDQIREEQGYVNFLFANAGVMGPSDRQALDALSEPSVRDIQEALWKPEPDAYTKALHINVTGAYYTAIAFLDLLDAGNKKRNVPQDSSILITSSIAGYSRHLASSFAYSTSKAAVNHLVKTLSTLFAQQQMHIRVNGVNPGLYPSEMTTASMSKLDKFGGIDGHQGAFADAHTMASSRCPAGRTGSEQDFAGLVLFFASHAGAYLNGETLISDGGRLAQMPASY</sequence>
<dbReference type="CDD" id="cd05233">
    <property type="entry name" value="SDR_c"/>
    <property type="match status" value="1"/>
</dbReference>
<dbReference type="InterPro" id="IPR032353">
    <property type="entry name" value="AZUL"/>
</dbReference>
<evidence type="ECO:0000313" key="8">
    <source>
        <dbReference type="Proteomes" id="UP001138500"/>
    </source>
</evidence>
<dbReference type="PROSITE" id="PS50237">
    <property type="entry name" value="HECT"/>
    <property type="match status" value="1"/>
</dbReference>
<evidence type="ECO:0000313" key="7">
    <source>
        <dbReference type="EMBL" id="KAH9838817.1"/>
    </source>
</evidence>
<feature type="active site" description="Glycyl thioester intermediate" evidence="5">
    <location>
        <position position="825"/>
    </location>
</feature>
<dbReference type="EMBL" id="RIBY02000702">
    <property type="protein sequence ID" value="KAH9838817.1"/>
    <property type="molecule type" value="Genomic_DNA"/>
</dbReference>
<evidence type="ECO:0000256" key="1">
    <source>
        <dbReference type="ARBA" id="ARBA00006484"/>
    </source>
</evidence>
<protein>
    <submittedName>
        <fullName evidence="7">HECT-domain (Ubiquitin-transferase)</fullName>
    </submittedName>
</protein>
<dbReference type="SUPFAM" id="SSF51735">
    <property type="entry name" value="NAD(P)-binding Rossmann-fold domains"/>
    <property type="match status" value="2"/>
</dbReference>
<evidence type="ECO:0000256" key="5">
    <source>
        <dbReference type="PROSITE-ProRule" id="PRU00104"/>
    </source>
</evidence>
<dbReference type="Gene3D" id="3.90.1750.10">
    <property type="entry name" value="Hect, E3 ligase catalytic domains"/>
    <property type="match status" value="2"/>
</dbReference>
<dbReference type="FunFam" id="3.40.50.720:FF:000047">
    <property type="entry name" value="NADP-dependent L-serine/L-allo-threonine dehydrogenase"/>
    <property type="match status" value="1"/>
</dbReference>
<feature type="domain" description="HECT" evidence="6">
    <location>
        <begin position="448"/>
        <end position="858"/>
    </location>
</feature>
<dbReference type="Pfam" id="PF00632">
    <property type="entry name" value="HECT"/>
    <property type="match status" value="2"/>
</dbReference>
<dbReference type="Gene3D" id="3.30.2410.10">
    <property type="entry name" value="Hect, E3 ligase catalytic domain"/>
    <property type="match status" value="1"/>
</dbReference>
<comment type="similarity">
    <text evidence="1">Belongs to the short-chain dehydrogenases/reductases (SDR) family.</text>
</comment>
<dbReference type="InterPro" id="IPR002347">
    <property type="entry name" value="SDR_fam"/>
</dbReference>
<dbReference type="InterPro" id="IPR020904">
    <property type="entry name" value="Sc_DH/Rdtase_CS"/>
</dbReference>
<reference evidence="7 8" key="1">
    <citation type="journal article" date="2018" name="IMA Fungus">
        <title>IMA Genome-F 10: Nine draft genome sequences of Claviceps purpurea s.lat., including C. arundinis, C. humidiphila, and C. cf. spartinae, pseudomolecules for the pitch canker pathogen Fusarium circinatum, draft genome of Davidsoniella eucalypti, Grosmannia galeiformis, Quambalaria eucalypti, and Teratosphaeria destructans.</title>
        <authorList>
            <person name="Wingfield B.D."/>
            <person name="Liu M."/>
            <person name="Nguyen H.D."/>
            <person name="Lane F.A."/>
            <person name="Morgan S.W."/>
            <person name="De Vos L."/>
            <person name="Wilken P.M."/>
            <person name="Duong T.A."/>
            <person name="Aylward J."/>
            <person name="Coetzee M.P."/>
            <person name="Dadej K."/>
            <person name="De Beer Z.W."/>
            <person name="Findlay W."/>
            <person name="Havenga M."/>
            <person name="Kolarik M."/>
            <person name="Menzies J.G."/>
            <person name="Naidoo K."/>
            <person name="Pochopski O."/>
            <person name="Shoukouhi P."/>
            <person name="Santana Q.C."/>
            <person name="Seifert K.A."/>
            <person name="Soal N."/>
            <person name="Steenkamp E.T."/>
            <person name="Tatham C.T."/>
            <person name="van der Nest M.A."/>
            <person name="Wingfield M.J."/>
        </authorList>
    </citation>
    <scope>NUCLEOTIDE SEQUENCE [LARGE SCALE GENOMIC DNA]</scope>
    <source>
        <strain evidence="7">CMW44962</strain>
    </source>
</reference>
<keyword evidence="2 5" id="KW-0833">Ubl conjugation pathway</keyword>
<dbReference type="InterPro" id="IPR000569">
    <property type="entry name" value="HECT_dom"/>
</dbReference>
<dbReference type="SMART" id="SM00119">
    <property type="entry name" value="HECTc"/>
    <property type="match status" value="1"/>
</dbReference>